<gene>
    <name evidence="1" type="ORF">Pla110_43530</name>
</gene>
<organism evidence="1 2">
    <name type="scientific">Polystyrenella longa</name>
    <dbReference type="NCBI Taxonomy" id="2528007"/>
    <lineage>
        <taxon>Bacteria</taxon>
        <taxon>Pseudomonadati</taxon>
        <taxon>Planctomycetota</taxon>
        <taxon>Planctomycetia</taxon>
        <taxon>Planctomycetales</taxon>
        <taxon>Planctomycetaceae</taxon>
        <taxon>Polystyrenella</taxon>
    </lineage>
</organism>
<protein>
    <submittedName>
        <fullName evidence="1">Uncharacterized protein</fullName>
    </submittedName>
</protein>
<dbReference type="KEGG" id="plon:Pla110_43530"/>
<evidence type="ECO:0000313" key="2">
    <source>
        <dbReference type="Proteomes" id="UP000317178"/>
    </source>
</evidence>
<dbReference type="Proteomes" id="UP000317178">
    <property type="component" value="Chromosome"/>
</dbReference>
<dbReference type="RefSeq" id="WP_144998930.1">
    <property type="nucleotide sequence ID" value="NZ_CP036281.1"/>
</dbReference>
<reference evidence="1 2" key="1">
    <citation type="submission" date="2019-02" db="EMBL/GenBank/DDBJ databases">
        <title>Deep-cultivation of Planctomycetes and their phenomic and genomic characterization uncovers novel biology.</title>
        <authorList>
            <person name="Wiegand S."/>
            <person name="Jogler M."/>
            <person name="Boedeker C."/>
            <person name="Pinto D."/>
            <person name="Vollmers J."/>
            <person name="Rivas-Marin E."/>
            <person name="Kohn T."/>
            <person name="Peeters S.H."/>
            <person name="Heuer A."/>
            <person name="Rast P."/>
            <person name="Oberbeckmann S."/>
            <person name="Bunk B."/>
            <person name="Jeske O."/>
            <person name="Meyerdierks A."/>
            <person name="Storesund J.E."/>
            <person name="Kallscheuer N."/>
            <person name="Luecker S."/>
            <person name="Lage O.M."/>
            <person name="Pohl T."/>
            <person name="Merkel B.J."/>
            <person name="Hornburger P."/>
            <person name="Mueller R.-W."/>
            <person name="Bruemmer F."/>
            <person name="Labrenz M."/>
            <person name="Spormann A.M."/>
            <person name="Op den Camp H."/>
            <person name="Overmann J."/>
            <person name="Amann R."/>
            <person name="Jetten M.S.M."/>
            <person name="Mascher T."/>
            <person name="Medema M.H."/>
            <person name="Devos D.P."/>
            <person name="Kaster A.-K."/>
            <person name="Ovreas L."/>
            <person name="Rohde M."/>
            <person name="Galperin M.Y."/>
            <person name="Jogler C."/>
        </authorList>
    </citation>
    <scope>NUCLEOTIDE SEQUENCE [LARGE SCALE GENOMIC DNA]</scope>
    <source>
        <strain evidence="1 2">Pla110</strain>
    </source>
</reference>
<name>A0A518CTQ4_9PLAN</name>
<accession>A0A518CTQ4</accession>
<dbReference type="AlphaFoldDB" id="A0A518CTQ4"/>
<dbReference type="EMBL" id="CP036281">
    <property type="protein sequence ID" value="QDU82593.1"/>
    <property type="molecule type" value="Genomic_DNA"/>
</dbReference>
<proteinExistence type="predicted"/>
<evidence type="ECO:0000313" key="1">
    <source>
        <dbReference type="EMBL" id="QDU82593.1"/>
    </source>
</evidence>
<keyword evidence="2" id="KW-1185">Reference proteome</keyword>
<sequence length="122" mass="13562">MPNWTECTTENASTYLALLRSSAAVYAETKPEELDLLLGKRPGRAFIYQDEKQGFYFLLLMTPSPSNPDILKMVHAIPGGNFDPAETVRIVITKIRQLLDELGAPVPSNARTKRTSLMPVLV</sequence>